<keyword evidence="3" id="KW-1185">Reference proteome</keyword>
<protein>
    <submittedName>
        <fullName evidence="2">Uncharacterized protein</fullName>
    </submittedName>
</protein>
<keyword evidence="1" id="KW-0175">Coiled coil</keyword>
<organism evidence="2 3">
    <name type="scientific">Effrenium voratum</name>
    <dbReference type="NCBI Taxonomy" id="2562239"/>
    <lineage>
        <taxon>Eukaryota</taxon>
        <taxon>Sar</taxon>
        <taxon>Alveolata</taxon>
        <taxon>Dinophyceae</taxon>
        <taxon>Suessiales</taxon>
        <taxon>Symbiodiniaceae</taxon>
        <taxon>Effrenium</taxon>
    </lineage>
</organism>
<feature type="coiled-coil region" evidence="1">
    <location>
        <begin position="11"/>
        <end position="162"/>
    </location>
</feature>
<accession>A0AA36JA92</accession>
<dbReference type="Proteomes" id="UP001178507">
    <property type="component" value="Unassembled WGS sequence"/>
</dbReference>
<name>A0AA36JA92_9DINO</name>
<reference evidence="2" key="1">
    <citation type="submission" date="2023-08" db="EMBL/GenBank/DDBJ databases">
        <authorList>
            <person name="Chen Y."/>
            <person name="Shah S."/>
            <person name="Dougan E. K."/>
            <person name="Thang M."/>
            <person name="Chan C."/>
        </authorList>
    </citation>
    <scope>NUCLEOTIDE SEQUENCE</scope>
</reference>
<comment type="caution">
    <text evidence="2">The sequence shown here is derived from an EMBL/GenBank/DDBJ whole genome shotgun (WGS) entry which is preliminary data.</text>
</comment>
<proteinExistence type="predicted"/>
<evidence type="ECO:0000313" key="2">
    <source>
        <dbReference type="EMBL" id="CAJ1401338.1"/>
    </source>
</evidence>
<dbReference type="EMBL" id="CAUJNA010003410">
    <property type="protein sequence ID" value="CAJ1401338.1"/>
    <property type="molecule type" value="Genomic_DNA"/>
</dbReference>
<evidence type="ECO:0000256" key="1">
    <source>
        <dbReference type="SAM" id="Coils"/>
    </source>
</evidence>
<sequence>MDDPEALRRELQRLDAELAEATHTLQLQRAAFANQVAEHDEKRSLRAKKVQLALQELEAERGHMDQCHKELEEETQVAKELEALCEQLETSLDRSRAEREEELEASLGREEVLLAAEEQRLKEALAQRAALAGRRDAKEGRKAKARSEAAFLRRAVEELAQESEHQAQAVAARAERHLEDTVFRASAMAASTKALSKVRRRNRGAWDAEVASLLDALQEVEDLTARLLQRSRRAPEAEVATLRHSVGAELRTGFAAALVAKRPA</sequence>
<evidence type="ECO:0000313" key="3">
    <source>
        <dbReference type="Proteomes" id="UP001178507"/>
    </source>
</evidence>
<dbReference type="AlphaFoldDB" id="A0AA36JA92"/>
<gene>
    <name evidence="2" type="ORF">EVOR1521_LOCUS24507</name>
</gene>